<sequence>MTSRRLSGPRIKVKKRGSKHDTRRLWNVKRQVGRLPILLGCRNKNTLIQIEARLPSKPCTRQEILTRLHDR</sequence>
<accession>A0AAU9VQ08</accession>
<proteinExistence type="predicted"/>
<organism evidence="2 3">
    <name type="scientific">Pocillopora meandrina</name>
    <dbReference type="NCBI Taxonomy" id="46732"/>
    <lineage>
        <taxon>Eukaryota</taxon>
        <taxon>Metazoa</taxon>
        <taxon>Cnidaria</taxon>
        <taxon>Anthozoa</taxon>
        <taxon>Hexacorallia</taxon>
        <taxon>Scleractinia</taxon>
        <taxon>Astrocoeniina</taxon>
        <taxon>Pocilloporidae</taxon>
        <taxon>Pocillopora</taxon>
    </lineage>
</organism>
<evidence type="ECO:0000313" key="3">
    <source>
        <dbReference type="Proteomes" id="UP001159428"/>
    </source>
</evidence>
<feature type="region of interest" description="Disordered" evidence="1">
    <location>
        <begin position="1"/>
        <end position="21"/>
    </location>
</feature>
<reference evidence="2 3" key="1">
    <citation type="submission" date="2022-05" db="EMBL/GenBank/DDBJ databases">
        <authorList>
            <consortium name="Genoscope - CEA"/>
            <person name="William W."/>
        </authorList>
    </citation>
    <scope>NUCLEOTIDE SEQUENCE [LARGE SCALE GENOMIC DNA]</scope>
</reference>
<keyword evidence="3" id="KW-1185">Reference proteome</keyword>
<evidence type="ECO:0000256" key="1">
    <source>
        <dbReference type="SAM" id="MobiDB-lite"/>
    </source>
</evidence>
<evidence type="ECO:0000313" key="2">
    <source>
        <dbReference type="EMBL" id="CAH3036223.1"/>
    </source>
</evidence>
<dbReference type="AlphaFoldDB" id="A0AAU9VQ08"/>
<dbReference type="Proteomes" id="UP001159428">
    <property type="component" value="Unassembled WGS sequence"/>
</dbReference>
<gene>
    <name evidence="2" type="ORF">PMEA_00016726</name>
</gene>
<name>A0AAU9VQ08_9CNID</name>
<dbReference type="EMBL" id="CALNXJ010000003">
    <property type="protein sequence ID" value="CAH3036223.1"/>
    <property type="molecule type" value="Genomic_DNA"/>
</dbReference>
<comment type="caution">
    <text evidence="2">The sequence shown here is derived from an EMBL/GenBank/DDBJ whole genome shotgun (WGS) entry which is preliminary data.</text>
</comment>
<protein>
    <submittedName>
        <fullName evidence="2">Uncharacterized protein</fullName>
    </submittedName>
</protein>